<keyword evidence="1" id="KW-0812">Transmembrane</keyword>
<dbReference type="Gene3D" id="3.40.50.410">
    <property type="entry name" value="von Willebrand factor, type A domain"/>
    <property type="match status" value="1"/>
</dbReference>
<dbReference type="InterPro" id="IPR036465">
    <property type="entry name" value="vWFA_dom_sf"/>
</dbReference>
<proteinExistence type="predicted"/>
<protein>
    <recommendedName>
        <fullName evidence="2">VWFA domain-containing protein</fullName>
    </recommendedName>
</protein>
<feature type="domain" description="VWFA" evidence="2">
    <location>
        <begin position="222"/>
        <end position="414"/>
    </location>
</feature>
<sequence>MRSLEFIQHEIPPYILGKDFDMATIKVIVLACLVSPSLAKINADILAGELNRVMEDIGYKELQDHFNRLEYTTFPIDYSTVTQKVADSITAKFREMEEALHLLRTNIEQDFLSFSSKRTTRECCENVEYKYVNRFRAKVDFDSMCVTTSGISSREKKYPTKNGILNTMKSNHKKNPSLLWQYVGFENGILINYPATKLSHCSSYDPRFRPFYKEGLSPMPKEVVIAVDASKSMTGVRFQKAKDAVHRVLESLGSTDRIGIVMFNEKAYRPEKDVQPCYGRNLAVVTQKTKAVLRSFVNSQTTKGNTNYSLAFDAAFNYFMSSGNTITASDKVILFVSDGDNLDGDNALTVIRDRNEQLGNSVVIHTFAIGSLSDSAESLLRNISKQTKNNDDFGATQTGRYQRVTNLNHLPEAVGSFYSYSNNAISPKPIFTKPYVDFFSNIGLIVSMCLPCTSNSNFIGVVCTDIKLKDLVEDTTYLQQGEDTYSFVIDGTGRTLIHPLLPDPRDSNANEYDVDDIDNFETGGNVKEVIESMKLGLAGSKEINTTVAQVRGKLLMEGDKRTRMRVIYQWQQIKQTNFSLCIVFPKYAVNRILRDLPPSHTAFLYHRWDIASWPGEKCKQFARYATTESSVVKLTPEAFLNPTAYLDTAETKSSVKIMTDFISGDRSTNPGIKIAALNSILATEKVDSIWKNNQRKTHFILWRFLATEAGVVRIYPGVRLQQSYDHKLREWYRRTIANCNINVISAPYNDHWGAGKVISISRTIHIKRKGDHSYGEKVEAVIAGDISVFYFHQLILKMYNVCNERKYVCMVIDNSGFLVMHPGFVESKGLYFEDRLFHITNLEGIIAKSLIKENIMFKQPCLSVESQKEQMTYRVVLTFFNVNGLDRMDREGYEIRPIRNTNLFFILKIKKNIKDDQCCSAKNSEKSPNVVRCTSAPCDCLCYRPVNYNECENKYNATEKHIPCSAAPAVLMTNPIKEDNLIRNLPACFDIDCSCKDNQLDCYNVSGCSWCSVSMSGDLLENPFCDSQETCPVQVCHSKNCEQKCDAFDDLGKSKSNTAVIIVVCILLIFLSSLILFLICLRRFKQQKLNKKHNEAYLDPAIDNYPEVVRYNGNRAQIDDGHQEQKAQIGRRLPAHPPVENETDGVIYTVSNSVVPDTGVS</sequence>
<dbReference type="Pfam" id="PF00092">
    <property type="entry name" value="VWA"/>
    <property type="match status" value="1"/>
</dbReference>
<dbReference type="Proteomes" id="UP000005408">
    <property type="component" value="Unassembled WGS sequence"/>
</dbReference>
<dbReference type="CDD" id="cd00198">
    <property type="entry name" value="vWFA"/>
    <property type="match status" value="1"/>
</dbReference>
<dbReference type="InterPro" id="IPR002035">
    <property type="entry name" value="VWF_A"/>
</dbReference>
<dbReference type="OMA" id="KESMIAI"/>
<dbReference type="Gene3D" id="3.30.450.20">
    <property type="entry name" value="PAS domain"/>
    <property type="match status" value="2"/>
</dbReference>
<evidence type="ECO:0000256" key="1">
    <source>
        <dbReference type="SAM" id="Phobius"/>
    </source>
</evidence>
<dbReference type="PROSITE" id="PS50234">
    <property type="entry name" value="VWFA"/>
    <property type="match status" value="1"/>
</dbReference>
<evidence type="ECO:0000259" key="2">
    <source>
        <dbReference type="PROSITE" id="PS50234"/>
    </source>
</evidence>
<dbReference type="SUPFAM" id="SSF53300">
    <property type="entry name" value="vWA-like"/>
    <property type="match status" value="1"/>
</dbReference>
<dbReference type="AlphaFoldDB" id="A0A8W8NM05"/>
<organism evidence="3 4">
    <name type="scientific">Magallana gigas</name>
    <name type="common">Pacific oyster</name>
    <name type="synonym">Crassostrea gigas</name>
    <dbReference type="NCBI Taxonomy" id="29159"/>
    <lineage>
        <taxon>Eukaryota</taxon>
        <taxon>Metazoa</taxon>
        <taxon>Spiralia</taxon>
        <taxon>Lophotrochozoa</taxon>
        <taxon>Mollusca</taxon>
        <taxon>Bivalvia</taxon>
        <taxon>Autobranchia</taxon>
        <taxon>Pteriomorphia</taxon>
        <taxon>Ostreida</taxon>
        <taxon>Ostreoidea</taxon>
        <taxon>Ostreidae</taxon>
        <taxon>Magallana</taxon>
    </lineage>
</organism>
<feature type="transmembrane region" description="Helical" evidence="1">
    <location>
        <begin position="1059"/>
        <end position="1081"/>
    </location>
</feature>
<evidence type="ECO:0000313" key="4">
    <source>
        <dbReference type="Proteomes" id="UP000005408"/>
    </source>
</evidence>
<dbReference type="GO" id="GO:0005891">
    <property type="term" value="C:voltage-gated calcium channel complex"/>
    <property type="evidence" value="ECO:0007669"/>
    <property type="project" value="TreeGrafter"/>
</dbReference>
<dbReference type="SMART" id="SM00327">
    <property type="entry name" value="VWA"/>
    <property type="match status" value="1"/>
</dbReference>
<keyword evidence="1" id="KW-0472">Membrane</keyword>
<dbReference type="PANTHER" id="PTHR10166">
    <property type="entry name" value="VOLTAGE-DEPENDENT CALCIUM CHANNEL SUBUNIT ALPHA-2/DELTA-RELATED"/>
    <property type="match status" value="1"/>
</dbReference>
<dbReference type="GO" id="GO:0005245">
    <property type="term" value="F:voltage-gated calcium channel activity"/>
    <property type="evidence" value="ECO:0007669"/>
    <property type="project" value="TreeGrafter"/>
</dbReference>
<accession>A0A8W8NM05</accession>
<dbReference type="EnsemblMetazoa" id="G7915.1">
    <property type="protein sequence ID" value="G7915.1:cds"/>
    <property type="gene ID" value="G7915"/>
</dbReference>
<reference evidence="3" key="1">
    <citation type="submission" date="2022-08" db="UniProtKB">
        <authorList>
            <consortium name="EnsemblMetazoa"/>
        </authorList>
    </citation>
    <scope>IDENTIFICATION</scope>
    <source>
        <strain evidence="3">05x7-T-G4-1.051#20</strain>
    </source>
</reference>
<dbReference type="InterPro" id="IPR051173">
    <property type="entry name" value="Ca_channel_alpha-2/delta"/>
</dbReference>
<name>A0A8W8NM05_MAGGI</name>
<evidence type="ECO:0000313" key="3">
    <source>
        <dbReference type="EnsemblMetazoa" id="G7915.1:cds"/>
    </source>
</evidence>
<keyword evidence="4" id="KW-1185">Reference proteome</keyword>
<dbReference type="OrthoDB" id="6365798at2759"/>
<keyword evidence="1" id="KW-1133">Transmembrane helix</keyword>
<dbReference type="PANTHER" id="PTHR10166:SF66">
    <property type="entry name" value="VWFA AND CACHE DOMAIN-CONTAINING PROTEIN CG16868"/>
    <property type="match status" value="1"/>
</dbReference>